<dbReference type="PANTHER" id="PTHR21600">
    <property type="entry name" value="MITOCHONDRIAL RNA PSEUDOURIDINE SYNTHASE"/>
    <property type="match status" value="1"/>
</dbReference>
<dbReference type="InterPro" id="IPR036986">
    <property type="entry name" value="S4_RNA-bd_sf"/>
</dbReference>
<dbReference type="InterPro" id="IPR050188">
    <property type="entry name" value="RluA_PseudoU_synthase"/>
</dbReference>
<dbReference type="PROSITE" id="PS50889">
    <property type="entry name" value="S4"/>
    <property type="match status" value="1"/>
</dbReference>
<name>A0A0J6WXV9_9FIRM</name>
<comment type="catalytic activity">
    <reaction evidence="1 7">
        <text>a uridine in RNA = a pseudouridine in RNA</text>
        <dbReference type="Rhea" id="RHEA:48348"/>
        <dbReference type="Rhea" id="RHEA-COMP:12068"/>
        <dbReference type="Rhea" id="RHEA-COMP:12069"/>
        <dbReference type="ChEBI" id="CHEBI:65314"/>
        <dbReference type="ChEBI" id="CHEBI:65315"/>
    </reaction>
</comment>
<dbReference type="SUPFAM" id="SSF55174">
    <property type="entry name" value="Alpha-L RNA-binding motif"/>
    <property type="match status" value="1"/>
</dbReference>
<dbReference type="InterPro" id="IPR006225">
    <property type="entry name" value="PsdUridine_synth_RluC/D"/>
</dbReference>
<evidence type="ECO:0000256" key="2">
    <source>
        <dbReference type="ARBA" id="ARBA00010876"/>
    </source>
</evidence>
<dbReference type="InParanoid" id="A0A0J6WXV9"/>
<evidence type="ECO:0000256" key="6">
    <source>
        <dbReference type="PROSITE-ProRule" id="PRU00182"/>
    </source>
</evidence>
<dbReference type="OrthoDB" id="9807829at2"/>
<comment type="caution">
    <text evidence="9">The sequence shown here is derived from an EMBL/GenBank/DDBJ whole genome shotgun (WGS) entry which is preliminary data.</text>
</comment>
<protein>
    <recommendedName>
        <fullName evidence="7">Pseudouridine synthase</fullName>
        <ecNumber evidence="7">5.4.99.-</ecNumber>
    </recommendedName>
</protein>
<dbReference type="NCBIfam" id="TIGR00005">
    <property type="entry name" value="rluA_subfam"/>
    <property type="match status" value="1"/>
</dbReference>
<dbReference type="CDD" id="cd00165">
    <property type="entry name" value="S4"/>
    <property type="match status" value="1"/>
</dbReference>
<gene>
    <name evidence="9" type="ORF">AB840_06590</name>
</gene>
<keyword evidence="4 7" id="KW-0413">Isomerase</keyword>
<reference evidence="9 10" key="1">
    <citation type="submission" date="2015-06" db="EMBL/GenBank/DDBJ databases">
        <title>Draft genome sequence of beer spoilage bacterium Megasphaera cerevisiae type strain 20462.</title>
        <authorList>
            <person name="Kutumbaka K."/>
            <person name="Pasmowitz J."/>
            <person name="Mategko J."/>
            <person name="Reyes D."/>
            <person name="Friedrich A."/>
            <person name="Han S."/>
            <person name="Martens-Habbena W."/>
            <person name="Neal-McKinney J."/>
            <person name="Janagama H.K."/>
            <person name="Nadala C."/>
            <person name="Samadpour M."/>
        </authorList>
    </citation>
    <scope>NUCLEOTIDE SEQUENCE [LARGE SCALE GENOMIC DNA]</scope>
    <source>
        <strain evidence="9 10">DSM 20462</strain>
    </source>
</reference>
<dbReference type="STRING" id="39029.BSR42_13340"/>
<dbReference type="SUPFAM" id="SSF55120">
    <property type="entry name" value="Pseudouridine synthase"/>
    <property type="match status" value="1"/>
</dbReference>
<dbReference type="GO" id="GO:0000455">
    <property type="term" value="P:enzyme-directed rRNA pseudouridine synthesis"/>
    <property type="evidence" value="ECO:0007669"/>
    <property type="project" value="TreeGrafter"/>
</dbReference>
<dbReference type="InterPro" id="IPR006224">
    <property type="entry name" value="PsdUridine_synth_RluA-like_CS"/>
</dbReference>
<evidence type="ECO:0000256" key="3">
    <source>
        <dbReference type="ARBA" id="ARBA00022884"/>
    </source>
</evidence>
<dbReference type="RefSeq" id="WP_048514044.1">
    <property type="nucleotide sequence ID" value="NZ_FUXD01000018.1"/>
</dbReference>
<dbReference type="AlphaFoldDB" id="A0A0J6WXV9"/>
<dbReference type="InterPro" id="IPR020103">
    <property type="entry name" value="PsdUridine_synth_cat_dom_sf"/>
</dbReference>
<sequence length="305" mass="34098">MDEKILQVTEEAAGMRVDVYLTQALDISRSFAQQIVQRGEAQVNDNIVKAKYRLHDGDTVCIRMESPKEWTAEAENLPLAVIYEDADMIVINKARGMVVHPAAGNYRGTLVNALLFHCKGGLSGINGVIRPGIVHRLDKDTSGVMVAAKTDAAHRGLAQQIKEHKARRTYWALVHGNIAEDKGVVDAPVGRHPKDRIKMAVTFKGGRPAVTHFKVLKRYGACTWIECRLETGRTHQIRVHMAYINHPVINDPLYGYKKDAFPIEGQALHSHCLDLVHPISGQQMHFEAPLPQDFLDCLKRAEKHI</sequence>
<dbReference type="EMBL" id="LEKT01000017">
    <property type="protein sequence ID" value="KMO86682.1"/>
    <property type="molecule type" value="Genomic_DNA"/>
</dbReference>
<dbReference type="EC" id="5.4.99.-" evidence="7"/>
<organism evidence="9 10">
    <name type="scientific">Megasphaera cerevisiae DSM 20462</name>
    <dbReference type="NCBI Taxonomy" id="1122219"/>
    <lineage>
        <taxon>Bacteria</taxon>
        <taxon>Bacillati</taxon>
        <taxon>Bacillota</taxon>
        <taxon>Negativicutes</taxon>
        <taxon>Veillonellales</taxon>
        <taxon>Veillonellaceae</taxon>
        <taxon>Megasphaera</taxon>
    </lineage>
</organism>
<evidence type="ECO:0000256" key="1">
    <source>
        <dbReference type="ARBA" id="ARBA00000073"/>
    </source>
</evidence>
<dbReference type="FunCoup" id="A0A0J6WXV9">
    <property type="interactions" value="508"/>
</dbReference>
<evidence type="ECO:0000256" key="4">
    <source>
        <dbReference type="ARBA" id="ARBA00023235"/>
    </source>
</evidence>
<feature type="active site" evidence="5">
    <location>
        <position position="138"/>
    </location>
</feature>
<accession>A0A0J6WXV9</accession>
<evidence type="ECO:0000256" key="7">
    <source>
        <dbReference type="RuleBase" id="RU362028"/>
    </source>
</evidence>
<dbReference type="CDD" id="cd02869">
    <property type="entry name" value="PseudoU_synth_RluA_like"/>
    <property type="match status" value="1"/>
</dbReference>
<evidence type="ECO:0000256" key="5">
    <source>
        <dbReference type="PIRSR" id="PIRSR606225-1"/>
    </source>
</evidence>
<dbReference type="Gene3D" id="3.10.290.10">
    <property type="entry name" value="RNA-binding S4 domain"/>
    <property type="match status" value="1"/>
</dbReference>
<dbReference type="Pfam" id="PF00849">
    <property type="entry name" value="PseudoU_synth_2"/>
    <property type="match status" value="1"/>
</dbReference>
<evidence type="ECO:0000313" key="9">
    <source>
        <dbReference type="EMBL" id="KMO86682.1"/>
    </source>
</evidence>
<dbReference type="Pfam" id="PF01479">
    <property type="entry name" value="S4"/>
    <property type="match status" value="1"/>
</dbReference>
<evidence type="ECO:0000313" key="10">
    <source>
        <dbReference type="Proteomes" id="UP000036503"/>
    </source>
</evidence>
<dbReference type="PATRIC" id="fig|1122219.3.peg.813"/>
<dbReference type="SMART" id="SM00363">
    <property type="entry name" value="S4"/>
    <property type="match status" value="1"/>
</dbReference>
<dbReference type="PROSITE" id="PS01129">
    <property type="entry name" value="PSI_RLU"/>
    <property type="match status" value="1"/>
</dbReference>
<dbReference type="GO" id="GO:0120159">
    <property type="term" value="F:rRNA pseudouridine synthase activity"/>
    <property type="evidence" value="ECO:0007669"/>
    <property type="project" value="UniProtKB-ARBA"/>
</dbReference>
<dbReference type="FunFam" id="3.30.2350.10:FF:000006">
    <property type="entry name" value="Pseudouridine synthase"/>
    <property type="match status" value="1"/>
</dbReference>
<evidence type="ECO:0000259" key="8">
    <source>
        <dbReference type="SMART" id="SM00363"/>
    </source>
</evidence>
<feature type="domain" description="RNA-binding S4" evidence="8">
    <location>
        <begin position="15"/>
        <end position="75"/>
    </location>
</feature>
<comment type="similarity">
    <text evidence="2 7">Belongs to the pseudouridine synthase RluA family.</text>
</comment>
<dbReference type="PANTHER" id="PTHR21600:SF44">
    <property type="entry name" value="RIBOSOMAL LARGE SUBUNIT PSEUDOURIDINE SYNTHASE D"/>
    <property type="match status" value="1"/>
</dbReference>
<keyword evidence="3 6" id="KW-0694">RNA-binding</keyword>
<keyword evidence="10" id="KW-1185">Reference proteome</keyword>
<proteinExistence type="inferred from homology"/>
<dbReference type="InterPro" id="IPR002942">
    <property type="entry name" value="S4_RNA-bd"/>
</dbReference>
<dbReference type="Gene3D" id="3.30.2350.10">
    <property type="entry name" value="Pseudouridine synthase"/>
    <property type="match status" value="1"/>
</dbReference>
<dbReference type="Proteomes" id="UP000036503">
    <property type="component" value="Unassembled WGS sequence"/>
</dbReference>
<dbReference type="InterPro" id="IPR006145">
    <property type="entry name" value="PsdUridine_synth_RsuA/RluA"/>
</dbReference>
<comment type="function">
    <text evidence="7">Responsible for synthesis of pseudouridine from uracil.</text>
</comment>
<dbReference type="GO" id="GO:0003723">
    <property type="term" value="F:RNA binding"/>
    <property type="evidence" value="ECO:0007669"/>
    <property type="project" value="UniProtKB-KW"/>
</dbReference>